<proteinExistence type="predicted"/>
<comment type="caution">
    <text evidence="2">The sequence shown here is derived from an EMBL/GenBank/DDBJ whole genome shotgun (WGS) entry which is preliminary data.</text>
</comment>
<evidence type="ECO:0000313" key="3">
    <source>
        <dbReference type="Proteomes" id="UP000576209"/>
    </source>
</evidence>
<organism evidence="2 3">
    <name type="scientific">Neolewinella aquimaris</name>
    <dbReference type="NCBI Taxonomy" id="1835722"/>
    <lineage>
        <taxon>Bacteria</taxon>
        <taxon>Pseudomonadati</taxon>
        <taxon>Bacteroidota</taxon>
        <taxon>Saprospiria</taxon>
        <taxon>Saprospirales</taxon>
        <taxon>Lewinellaceae</taxon>
        <taxon>Neolewinella</taxon>
    </lineage>
</organism>
<dbReference type="AlphaFoldDB" id="A0A840DZM4"/>
<keyword evidence="3" id="KW-1185">Reference proteome</keyword>
<reference evidence="2 3" key="1">
    <citation type="submission" date="2020-08" db="EMBL/GenBank/DDBJ databases">
        <title>Genomic Encyclopedia of Type Strains, Phase IV (KMG-IV): sequencing the most valuable type-strain genomes for metagenomic binning, comparative biology and taxonomic classification.</title>
        <authorList>
            <person name="Goeker M."/>
        </authorList>
    </citation>
    <scope>NUCLEOTIDE SEQUENCE [LARGE SCALE GENOMIC DNA]</scope>
    <source>
        <strain evidence="2 3">DSM 105137</strain>
    </source>
</reference>
<keyword evidence="1" id="KW-0732">Signal</keyword>
<sequence>MMRVLLLFLLLYVSSLATAQLRVGGAAGAMNIETEPVLLVRPLLLVDDPKTLLSPSLPGTRDPAAFAIDSNAPRFDFASAKPYLAFFCRFELHIEEATRFPVRFRLGEVRTWQQELTKRD</sequence>
<evidence type="ECO:0000313" key="2">
    <source>
        <dbReference type="EMBL" id="MBB4078360.1"/>
    </source>
</evidence>
<protein>
    <submittedName>
        <fullName evidence="2">Uncharacterized protein</fullName>
    </submittedName>
</protein>
<feature type="chain" id="PRO_5032855041" evidence="1">
    <location>
        <begin position="20"/>
        <end position="120"/>
    </location>
</feature>
<dbReference type="RefSeq" id="WP_183494613.1">
    <property type="nucleotide sequence ID" value="NZ_JACIFF010000002.1"/>
</dbReference>
<dbReference type="Proteomes" id="UP000576209">
    <property type="component" value="Unassembled WGS sequence"/>
</dbReference>
<feature type="signal peptide" evidence="1">
    <location>
        <begin position="1"/>
        <end position="19"/>
    </location>
</feature>
<dbReference type="EMBL" id="JACIFF010000002">
    <property type="protein sequence ID" value="MBB4078360.1"/>
    <property type="molecule type" value="Genomic_DNA"/>
</dbReference>
<evidence type="ECO:0000256" key="1">
    <source>
        <dbReference type="SAM" id="SignalP"/>
    </source>
</evidence>
<name>A0A840DZM4_9BACT</name>
<accession>A0A840DZM4</accession>
<gene>
    <name evidence="2" type="ORF">GGR28_000973</name>
</gene>